<accession>V2Z3I1</accession>
<dbReference type="Pfam" id="PF19635">
    <property type="entry name" value="DUF6138"/>
    <property type="match status" value="1"/>
</dbReference>
<dbReference type="STRING" id="592026.GCWU0000282_003325"/>
<comment type="caution">
    <text evidence="1">The sequence shown here is derived from an EMBL/GenBank/DDBJ whole genome shotgun (WGS) entry which is preliminary data.</text>
</comment>
<gene>
    <name evidence="1" type="ORF">GCWU0000282_003325</name>
</gene>
<proteinExistence type="predicted"/>
<evidence type="ECO:0000313" key="1">
    <source>
        <dbReference type="EMBL" id="ESL01500.1"/>
    </source>
</evidence>
<sequence>MFIDVLNDKTLIPYFEKCINEIQKGSIRVSKTRAEKGYPSHPCFRIDGKEILTGEVLEYYLFNLQSTGFVSKPAEEFTDKMRVLCGWRWDVDRKLTEWINKILREPFFYDENNDKFNRKWVLKPETMENVLSEEYLKYACFIAICFRKYGESYDRILSEEIFSFVTALGSSLPAEIKKNGSGLVPKEIAFAKTADYSFAANDAFATIKITVKTESEATYSKIFDHICDLLEFGFPKSYAIEFKSPEKNYLPIKKLPKKGINQLFANAVLYPEIHSKIEKYARLAMNECEWYNNLDGEYCAMPGTFAVFALGLYDEKYHQLVCDYLSLCDGEHQSLQGEFVLAYIEKSGFTDKGLELYRICDKNIQHLPKKLMSLYEKYLKAVKKS</sequence>
<dbReference type="eggNOG" id="ENOG502Z8QV">
    <property type="taxonomic scope" value="Bacteria"/>
</dbReference>
<name>V2Z3I1_9FIRM</name>
<evidence type="ECO:0000313" key="2">
    <source>
        <dbReference type="Proteomes" id="UP000018227"/>
    </source>
</evidence>
<protein>
    <submittedName>
        <fullName evidence="1">Uncharacterized protein</fullName>
    </submittedName>
</protein>
<dbReference type="EMBL" id="ACIL03000024">
    <property type="protein sequence ID" value="ESL01500.1"/>
    <property type="molecule type" value="Genomic_DNA"/>
</dbReference>
<organism evidence="1 2">
    <name type="scientific">Catonella morbi ATCC 51271</name>
    <dbReference type="NCBI Taxonomy" id="592026"/>
    <lineage>
        <taxon>Bacteria</taxon>
        <taxon>Bacillati</taxon>
        <taxon>Bacillota</taxon>
        <taxon>Clostridia</taxon>
        <taxon>Lachnospirales</taxon>
        <taxon>Lachnospiraceae</taxon>
        <taxon>Catonella</taxon>
    </lineage>
</organism>
<reference evidence="1 2" key="1">
    <citation type="submission" date="2013-06" db="EMBL/GenBank/DDBJ databases">
        <authorList>
            <person name="Weinstock G."/>
            <person name="Sodergren E."/>
            <person name="Clifton S."/>
            <person name="Fulton L."/>
            <person name="Fulton B."/>
            <person name="Courtney L."/>
            <person name="Fronick C."/>
            <person name="Harrison M."/>
            <person name="Strong C."/>
            <person name="Farmer C."/>
            <person name="Delahaunty K."/>
            <person name="Markovic C."/>
            <person name="Hall O."/>
            <person name="Minx P."/>
            <person name="Tomlinson C."/>
            <person name="Mitreva M."/>
            <person name="Nelson J."/>
            <person name="Hou S."/>
            <person name="Wollam A."/>
            <person name="Pepin K.H."/>
            <person name="Johnson M."/>
            <person name="Bhonagiri V."/>
            <person name="Nash W.E."/>
            <person name="Warren W."/>
            <person name="Chinwalla A."/>
            <person name="Mardis E.R."/>
            <person name="Wilson R.K."/>
        </authorList>
    </citation>
    <scope>NUCLEOTIDE SEQUENCE [LARGE SCALE GENOMIC DNA]</scope>
    <source>
        <strain evidence="1 2">ATCC 51271</strain>
    </source>
</reference>
<dbReference type="AlphaFoldDB" id="V2Z3I1"/>
<dbReference type="HOGENOM" id="CLU_047696_0_0_9"/>
<dbReference type="Proteomes" id="UP000018227">
    <property type="component" value="Unassembled WGS sequence"/>
</dbReference>
<dbReference type="InterPro" id="IPR046136">
    <property type="entry name" value="DUF6138"/>
</dbReference>
<keyword evidence="2" id="KW-1185">Reference proteome</keyword>